<dbReference type="PROSITE" id="PS50940">
    <property type="entry name" value="CHIT_BIND_II"/>
    <property type="match status" value="2"/>
</dbReference>
<dbReference type="WBParaSite" id="L893_g28359.t1">
    <property type="protein sequence ID" value="L893_g28359.t1"/>
    <property type="gene ID" value="L893_g28359"/>
</dbReference>
<feature type="chain" id="PRO_5009030001" description="Metalloendopeptidase" evidence="10">
    <location>
        <begin position="17"/>
        <end position="758"/>
    </location>
</feature>
<dbReference type="PROSITE" id="PS51864">
    <property type="entry name" value="ASTACIN"/>
    <property type="match status" value="1"/>
</dbReference>
<dbReference type="Gene3D" id="2.60.120.290">
    <property type="entry name" value="Spermadhesin, CUB domain"/>
    <property type="match status" value="1"/>
</dbReference>
<evidence type="ECO:0000259" key="12">
    <source>
        <dbReference type="PROSITE" id="PS01180"/>
    </source>
</evidence>
<dbReference type="SMART" id="SM00235">
    <property type="entry name" value="ZnMc"/>
    <property type="match status" value="1"/>
</dbReference>
<feature type="domain" description="Peptidase M12A" evidence="14">
    <location>
        <begin position="97"/>
        <end position="306"/>
    </location>
</feature>
<dbReference type="PANTHER" id="PTHR10127">
    <property type="entry name" value="DISCOIDIN, CUB, EGF, LAMININ , AND ZINC METALLOPROTEASE DOMAIN CONTAINING"/>
    <property type="match status" value="1"/>
</dbReference>
<feature type="domain" description="CUB" evidence="12">
    <location>
        <begin position="347"/>
        <end position="474"/>
    </location>
</feature>
<evidence type="ECO:0000256" key="10">
    <source>
        <dbReference type="RuleBase" id="RU361183"/>
    </source>
</evidence>
<feature type="region of interest" description="Disordered" evidence="11">
    <location>
        <begin position="27"/>
        <end position="52"/>
    </location>
</feature>
<feature type="binding site" evidence="9">
    <location>
        <position position="197"/>
    </location>
    <ligand>
        <name>Zn(2+)</name>
        <dbReference type="ChEBI" id="CHEBI:29105"/>
        <note>catalytic</note>
    </ligand>
</feature>
<dbReference type="InterPro" id="IPR000742">
    <property type="entry name" value="EGF"/>
</dbReference>
<feature type="domain" description="Chitin-binding type-2" evidence="13">
    <location>
        <begin position="523"/>
        <end position="576"/>
    </location>
</feature>
<dbReference type="InterPro" id="IPR001506">
    <property type="entry name" value="Peptidase_M12A"/>
</dbReference>
<dbReference type="Gene3D" id="2.170.140.10">
    <property type="entry name" value="Chitin binding domain"/>
    <property type="match status" value="1"/>
</dbReference>
<dbReference type="GO" id="GO:0004222">
    <property type="term" value="F:metalloendopeptidase activity"/>
    <property type="evidence" value="ECO:0007669"/>
    <property type="project" value="UniProtKB-UniRule"/>
</dbReference>
<comment type="caution">
    <text evidence="8">Lacks conserved residue(s) required for the propagation of feature annotation.</text>
</comment>
<feature type="binding site" evidence="9">
    <location>
        <position position="207"/>
    </location>
    <ligand>
        <name>Zn(2+)</name>
        <dbReference type="ChEBI" id="CHEBI:29105"/>
        <note>catalytic</note>
    </ligand>
</feature>
<keyword evidence="2 9" id="KW-0645">Protease</keyword>
<dbReference type="SMART" id="SM00494">
    <property type="entry name" value="ChtBD2"/>
    <property type="match status" value="2"/>
</dbReference>
<dbReference type="InterPro" id="IPR024079">
    <property type="entry name" value="MetalloPept_cat_dom_sf"/>
</dbReference>
<dbReference type="CDD" id="cd04280">
    <property type="entry name" value="ZnMc_astacin_like"/>
    <property type="match status" value="1"/>
</dbReference>
<dbReference type="Pfam" id="PF01400">
    <property type="entry name" value="Astacin"/>
    <property type="match status" value="1"/>
</dbReference>
<dbReference type="InterPro" id="IPR002557">
    <property type="entry name" value="Chitin-bd_dom"/>
</dbReference>
<proteinExistence type="predicted"/>
<dbReference type="EC" id="3.4.24.-" evidence="10"/>
<dbReference type="SUPFAM" id="SSF57625">
    <property type="entry name" value="Invertebrate chitin-binding proteins"/>
    <property type="match status" value="1"/>
</dbReference>
<keyword evidence="4 9" id="KW-0378">Hydrolase</keyword>
<dbReference type="PROSITE" id="PS01180">
    <property type="entry name" value="CUB"/>
    <property type="match status" value="1"/>
</dbReference>
<feature type="active site" evidence="9">
    <location>
        <position position="198"/>
    </location>
</feature>
<evidence type="ECO:0000256" key="4">
    <source>
        <dbReference type="ARBA" id="ARBA00022801"/>
    </source>
</evidence>
<evidence type="ECO:0000256" key="8">
    <source>
        <dbReference type="PROSITE-ProRule" id="PRU00059"/>
    </source>
</evidence>
<dbReference type="InterPro" id="IPR000859">
    <property type="entry name" value="CUB_dom"/>
</dbReference>
<evidence type="ECO:0000259" key="14">
    <source>
        <dbReference type="PROSITE" id="PS51864"/>
    </source>
</evidence>
<dbReference type="InterPro" id="IPR006026">
    <property type="entry name" value="Peptidase_Metallo"/>
</dbReference>
<dbReference type="AlphaFoldDB" id="A0A1I7ZNL1"/>
<feature type="binding site" evidence="9">
    <location>
        <position position="201"/>
    </location>
    <ligand>
        <name>Zn(2+)</name>
        <dbReference type="ChEBI" id="CHEBI:29105"/>
        <note>catalytic</note>
    </ligand>
</feature>
<dbReference type="InterPro" id="IPR035914">
    <property type="entry name" value="Sperma_CUB_dom_sf"/>
</dbReference>
<reference evidence="16" key="1">
    <citation type="submission" date="2016-11" db="UniProtKB">
        <authorList>
            <consortium name="WormBaseParasite"/>
        </authorList>
    </citation>
    <scope>IDENTIFICATION</scope>
</reference>
<dbReference type="GO" id="GO:0005576">
    <property type="term" value="C:extracellular region"/>
    <property type="evidence" value="ECO:0007669"/>
    <property type="project" value="InterPro"/>
</dbReference>
<evidence type="ECO:0000259" key="13">
    <source>
        <dbReference type="PROSITE" id="PS50940"/>
    </source>
</evidence>
<sequence>MRPLTILFCFWASAYCFSIGKEQLGPDEVPLKGNERRKTGPKKSMQSIPGGFPPRITAINKRSGLDQVLVKGDITMTPAHTRSYIRVAVEEDRSKRQAFQHREHFPKTLWSRGVFYTFHKRLSKNAQEDVDAAVSFWQANTCINFTKTNDPDNAPVKPVLLFYPGSRCASVVGRNFTLKIQKITLGLKCQGFKAAAHEIAHALGFTHEQKRWDRDEYITVDMNKVKPKKTNNFEKVSKDENNNYGKPYDYGGIMHYSDAYGLRAFAIIKGDTVMVAKNPDYQMTIGGATKPVYGDVYEMNNLYSCYGTVCRNEGQPHPKNCSVCQCPSGFGGNDCSEREAPSHALTCGKTVRAGTSWQALEVTGDVGLGNTFRIVIDNPHHCTWHIAAPERKVIQFNVIFVGVENQKDDILCEKYCKFGGLRVKGQEKTWIPEGMKLCCSDQLNKIRTTASNLLIVQAYNSFRYTDFKLRYRMVDTGETKIPQATTLKNRCVGPGGCKNPPPLPSSTPPTTSASSMVTPTAVLYECNNQDGHFEEGACLNHFIICSNNFPYRMKCPDKLRFSEKLGQCTWEKTCLKSVRLSHTSVSPLPRKYIPELQKSMRAIPGYLPPNIPEINAAADLHEVRKDDGIVMVPAVTLTNAPVQTTDGPVLPIYVPYVEANSCFAKTEGIYRDGPCNSLYYACIQYGSEMTKFDFKCNENEVYDIDTHNDGPCNRLYYACIQNGSEMTKFDFKCKENEVYDIDTHKCLERASLRLCVHH</sequence>
<keyword evidence="6 9" id="KW-0482">Metalloprotease</keyword>
<dbReference type="SUPFAM" id="SSF49854">
    <property type="entry name" value="Spermadhesin, CUB domain"/>
    <property type="match status" value="1"/>
</dbReference>
<dbReference type="GO" id="GO:0008270">
    <property type="term" value="F:zinc ion binding"/>
    <property type="evidence" value="ECO:0007669"/>
    <property type="project" value="UniProtKB-UniRule"/>
</dbReference>
<feature type="signal peptide" evidence="10">
    <location>
        <begin position="1"/>
        <end position="16"/>
    </location>
</feature>
<organism evidence="15 16">
    <name type="scientific">Steinernema glaseri</name>
    <dbReference type="NCBI Taxonomy" id="37863"/>
    <lineage>
        <taxon>Eukaryota</taxon>
        <taxon>Metazoa</taxon>
        <taxon>Ecdysozoa</taxon>
        <taxon>Nematoda</taxon>
        <taxon>Chromadorea</taxon>
        <taxon>Rhabditida</taxon>
        <taxon>Tylenchina</taxon>
        <taxon>Panagrolaimomorpha</taxon>
        <taxon>Strongyloidoidea</taxon>
        <taxon>Steinernematidae</taxon>
        <taxon>Steinernema</taxon>
    </lineage>
</organism>
<dbReference type="InterPro" id="IPR036508">
    <property type="entry name" value="Chitin-bd_dom_sf"/>
</dbReference>
<dbReference type="PROSITE" id="PS00022">
    <property type="entry name" value="EGF_1"/>
    <property type="match status" value="1"/>
</dbReference>
<dbReference type="Pfam" id="PF01607">
    <property type="entry name" value="CBM_14"/>
    <property type="match status" value="1"/>
</dbReference>
<keyword evidence="1" id="KW-0245">EGF-like domain</keyword>
<evidence type="ECO:0000256" key="3">
    <source>
        <dbReference type="ARBA" id="ARBA00022723"/>
    </source>
</evidence>
<keyword evidence="7" id="KW-1015">Disulfide bond</keyword>
<evidence type="ECO:0000256" key="6">
    <source>
        <dbReference type="ARBA" id="ARBA00023049"/>
    </source>
</evidence>
<evidence type="ECO:0000256" key="5">
    <source>
        <dbReference type="ARBA" id="ARBA00022833"/>
    </source>
</evidence>
<dbReference type="InterPro" id="IPR034035">
    <property type="entry name" value="Astacin-like_dom"/>
</dbReference>
<feature type="compositionally biased region" description="Basic and acidic residues" evidence="11">
    <location>
        <begin position="29"/>
        <end position="38"/>
    </location>
</feature>
<dbReference type="Proteomes" id="UP000095287">
    <property type="component" value="Unplaced"/>
</dbReference>
<feature type="domain" description="Chitin-binding type-2" evidence="13">
    <location>
        <begin position="693"/>
        <end position="757"/>
    </location>
</feature>
<evidence type="ECO:0000256" key="9">
    <source>
        <dbReference type="PROSITE-ProRule" id="PRU01211"/>
    </source>
</evidence>
<dbReference type="PANTHER" id="PTHR10127:SF862">
    <property type="entry name" value="ZINC METALLOPROTEINASE NAS-27"/>
    <property type="match status" value="1"/>
</dbReference>
<dbReference type="GO" id="GO:0006508">
    <property type="term" value="P:proteolysis"/>
    <property type="evidence" value="ECO:0007669"/>
    <property type="project" value="UniProtKB-KW"/>
</dbReference>
<evidence type="ECO:0000256" key="7">
    <source>
        <dbReference type="ARBA" id="ARBA00023157"/>
    </source>
</evidence>
<keyword evidence="5 9" id="KW-0862">Zinc</keyword>
<dbReference type="Gene3D" id="3.40.390.10">
    <property type="entry name" value="Collagenase (Catalytic Domain)"/>
    <property type="match status" value="1"/>
</dbReference>
<dbReference type="PRINTS" id="PR00480">
    <property type="entry name" value="ASTACIN"/>
</dbReference>
<evidence type="ECO:0000256" key="1">
    <source>
        <dbReference type="ARBA" id="ARBA00022536"/>
    </source>
</evidence>
<name>A0A1I7ZNL1_9BILA</name>
<keyword evidence="10" id="KW-0732">Signal</keyword>
<comment type="cofactor">
    <cofactor evidence="9 10">
        <name>Zn(2+)</name>
        <dbReference type="ChEBI" id="CHEBI:29105"/>
    </cofactor>
    <text evidence="9 10">Binds 1 zinc ion per subunit.</text>
</comment>
<protein>
    <recommendedName>
        <fullName evidence="10">Metalloendopeptidase</fullName>
        <ecNumber evidence="10">3.4.24.-</ecNumber>
    </recommendedName>
</protein>
<evidence type="ECO:0000313" key="15">
    <source>
        <dbReference type="Proteomes" id="UP000095287"/>
    </source>
</evidence>
<dbReference type="GO" id="GO:0008061">
    <property type="term" value="F:chitin binding"/>
    <property type="evidence" value="ECO:0007669"/>
    <property type="project" value="InterPro"/>
</dbReference>
<keyword evidence="3 9" id="KW-0479">Metal-binding</keyword>
<evidence type="ECO:0000256" key="11">
    <source>
        <dbReference type="SAM" id="MobiDB-lite"/>
    </source>
</evidence>
<evidence type="ECO:0000313" key="16">
    <source>
        <dbReference type="WBParaSite" id="L893_g28359.t1"/>
    </source>
</evidence>
<accession>A0A1I7ZNL1</accession>
<dbReference type="SUPFAM" id="SSF55486">
    <property type="entry name" value="Metalloproteases ('zincins'), catalytic domain"/>
    <property type="match status" value="1"/>
</dbReference>
<keyword evidence="15" id="KW-1185">Reference proteome</keyword>
<evidence type="ECO:0000256" key="2">
    <source>
        <dbReference type="ARBA" id="ARBA00022670"/>
    </source>
</evidence>
<dbReference type="PROSITE" id="PS01186">
    <property type="entry name" value="EGF_2"/>
    <property type="match status" value="1"/>
</dbReference>